<name>B7S8S4_GLYIN</name>
<gene>
    <name evidence="1" type="ORF">GIP_L3_0020</name>
</gene>
<evidence type="ECO:0000313" key="1">
    <source>
        <dbReference type="EMBL" id="ACE75299.1"/>
    </source>
</evidence>
<dbReference type="Pfam" id="PF16061">
    <property type="entry name" value="DUF4803"/>
    <property type="match status" value="1"/>
</dbReference>
<protein>
    <submittedName>
        <fullName evidence="1">Uncharacterized protein</fullName>
    </submittedName>
</protein>
<proteinExistence type="predicted"/>
<dbReference type="PANTHER" id="PTHR47890">
    <property type="entry name" value="LD24308P"/>
    <property type="match status" value="1"/>
</dbReference>
<dbReference type="PANTHER" id="PTHR47890:SF1">
    <property type="entry name" value="LD24308P"/>
    <property type="match status" value="1"/>
</dbReference>
<reference evidence="1" key="1">
    <citation type="submission" date="2007-06" db="EMBL/GenBank/DDBJ databases">
        <title>Bracovirus Evolution: Comparative Genomics of Multiple Viral and Proviral Genomes.</title>
        <authorList>
            <person name="Desjardins C.A."/>
            <person name="Gundersen-Rindal D.E."/>
            <person name="Hostetler J.B."/>
            <person name="Tallon L.J."/>
            <person name="Utterback T.R."/>
            <person name="Fuester R.W."/>
            <person name="Schatz M.C."/>
            <person name="Pedroni M.J."/>
            <person name="Fadrosh D.W."/>
            <person name="Haas B.J."/>
            <person name="Toms B.S."/>
            <person name="Chen D."/>
            <person name="Nene V."/>
        </authorList>
    </citation>
    <scope>NUCLEOTIDE SEQUENCE</scope>
</reference>
<sequence length="643" mass="73031">MNFGRLTLVIYFAAEITASFDIESLNSIEEIIEFVAGVADSIDGEKLKAAGELVDSFRINGYRNYGEVVREYFAEFPHSEVTDQQIAELKSFIEKIDDAWTKFGSEVAGADLREFVKLLPEILSQLYSFYVGNGQGVKGFPTQVATDSRPHECEITENDQLRLKKLHQILILSELRGLILSLKASEDPQEVAARAVFHSQQFLKATRLGLLYKWNNLLNCDPPNYIRGETFSEFLGLFQGVIINELQTDSIDASQCQGECDAVDYSRLVRCYDFNAKNRTITHCHTKPCNGLLTACDEIGAIKTCEMYENSSRRFLWAHHIDEDSSHLECPGRVVKFDNAWENDISRCSVCVCICVEQEGNSTAMRTISLIPQLADIHRNMVMTGVRFAEKDRMFHLQIEQGELGSFGEIVPGTAEWKELGDFQYDSAGEGSFSIKKGEKFVKLTEFVDFSFVALDQRTINLDELFANDGQVLIGVRFIYNGMDDAFELQVKSWPVDIRTGELANGNPSDVEWIGSENAQKRSENYDGPRRMFEIGETNEPLKTREWNHPLSVPNQRLMIRATNYEDDLHQHTVPYLDLQPVTYSTAKIPLSGLEIIHRGVGGFGGFLGFRIIGFDFTEDFKWKMSTSEFNKYRPYFHENLVL</sequence>
<dbReference type="EMBL" id="EF710652">
    <property type="protein sequence ID" value="ACE75299.1"/>
    <property type="molecule type" value="Genomic_DNA"/>
</dbReference>
<dbReference type="InterPro" id="IPR032062">
    <property type="entry name" value="DUF4803"/>
</dbReference>
<accession>B7S8S4</accession>
<dbReference type="AlphaFoldDB" id="B7S8S4"/>
<organism evidence="1">
    <name type="scientific">Glyptapanteles indiensis</name>
    <name type="common">Parasitoid wasp</name>
    <dbReference type="NCBI Taxonomy" id="92994"/>
    <lineage>
        <taxon>Eukaryota</taxon>
        <taxon>Metazoa</taxon>
        <taxon>Ecdysozoa</taxon>
        <taxon>Arthropoda</taxon>
        <taxon>Hexapoda</taxon>
        <taxon>Insecta</taxon>
        <taxon>Pterygota</taxon>
        <taxon>Neoptera</taxon>
        <taxon>Endopterygota</taxon>
        <taxon>Hymenoptera</taxon>
        <taxon>Apocrita</taxon>
        <taxon>Ichneumonoidea</taxon>
        <taxon>Braconidae</taxon>
        <taxon>Microgastrinae</taxon>
        <taxon>Glyptapanteles</taxon>
    </lineage>
</organism>